<dbReference type="SUPFAM" id="SSF50129">
    <property type="entry name" value="GroES-like"/>
    <property type="match status" value="1"/>
</dbReference>
<reference evidence="4" key="1">
    <citation type="submission" date="2022-11" db="EMBL/GenBank/DDBJ databases">
        <authorList>
            <person name="Petersen C."/>
        </authorList>
    </citation>
    <scope>NUCLEOTIDE SEQUENCE</scope>
    <source>
        <strain evidence="4">IBT 19713</strain>
    </source>
</reference>
<gene>
    <name evidence="4" type="ORF">N7468_008460</name>
</gene>
<dbReference type="GeneID" id="83205059"/>
<protein>
    <submittedName>
        <fullName evidence="4">NAD(P)-binding protein</fullName>
    </submittedName>
</protein>
<feature type="domain" description="Oxidoreductase N-terminal" evidence="3">
    <location>
        <begin position="8"/>
        <end position="121"/>
    </location>
</feature>
<keyword evidence="5" id="KW-1185">Reference proteome</keyword>
<dbReference type="Pfam" id="PF16884">
    <property type="entry name" value="ADH_N_2"/>
    <property type="match status" value="1"/>
</dbReference>
<dbReference type="Gene3D" id="3.90.180.10">
    <property type="entry name" value="Medium-chain alcohol dehydrogenases, catalytic domain"/>
    <property type="match status" value="1"/>
</dbReference>
<dbReference type="Gene3D" id="3.40.50.720">
    <property type="entry name" value="NAD(P)-binding Rossmann-like Domain"/>
    <property type="match status" value="1"/>
</dbReference>
<accession>A0A9W9NQ99</accession>
<keyword evidence="1" id="KW-0560">Oxidoreductase</keyword>
<proteinExistence type="predicted"/>
<evidence type="ECO:0000313" key="4">
    <source>
        <dbReference type="EMBL" id="KAJ5223918.1"/>
    </source>
</evidence>
<dbReference type="InterPro" id="IPR036291">
    <property type="entry name" value="NAD(P)-bd_dom_sf"/>
</dbReference>
<comment type="caution">
    <text evidence="4">The sequence shown here is derived from an EMBL/GenBank/DDBJ whole genome shotgun (WGS) entry which is preliminary data.</text>
</comment>
<organism evidence="4 5">
    <name type="scientific">Penicillium chermesinum</name>
    <dbReference type="NCBI Taxonomy" id="63820"/>
    <lineage>
        <taxon>Eukaryota</taxon>
        <taxon>Fungi</taxon>
        <taxon>Dikarya</taxon>
        <taxon>Ascomycota</taxon>
        <taxon>Pezizomycotina</taxon>
        <taxon>Eurotiomycetes</taxon>
        <taxon>Eurotiomycetidae</taxon>
        <taxon>Eurotiales</taxon>
        <taxon>Aspergillaceae</taxon>
        <taxon>Penicillium</taxon>
    </lineage>
</organism>
<dbReference type="InterPro" id="IPR013149">
    <property type="entry name" value="ADH-like_C"/>
</dbReference>
<feature type="domain" description="Alcohol dehydrogenase-like C-terminal" evidence="2">
    <location>
        <begin position="170"/>
        <end position="261"/>
    </location>
</feature>
<dbReference type="InterPro" id="IPR045010">
    <property type="entry name" value="MDR_fam"/>
</dbReference>
<evidence type="ECO:0000259" key="2">
    <source>
        <dbReference type="Pfam" id="PF00107"/>
    </source>
</evidence>
<dbReference type="InterPro" id="IPR011032">
    <property type="entry name" value="GroES-like_sf"/>
</dbReference>
<dbReference type="AlphaFoldDB" id="A0A9W9NQ99"/>
<dbReference type="Pfam" id="PF00107">
    <property type="entry name" value="ADH_zinc_N"/>
    <property type="match status" value="1"/>
</dbReference>
<dbReference type="PANTHER" id="PTHR43205:SF19">
    <property type="entry name" value="ENOYL REDUCTASE (ER) DOMAIN-CONTAINING PROTEIN"/>
    <property type="match status" value="1"/>
</dbReference>
<dbReference type="CDD" id="cd05288">
    <property type="entry name" value="PGDH"/>
    <property type="match status" value="1"/>
</dbReference>
<evidence type="ECO:0000259" key="3">
    <source>
        <dbReference type="Pfam" id="PF16884"/>
    </source>
</evidence>
<dbReference type="GO" id="GO:0016628">
    <property type="term" value="F:oxidoreductase activity, acting on the CH-CH group of donors, NAD or NADP as acceptor"/>
    <property type="evidence" value="ECO:0007669"/>
    <property type="project" value="InterPro"/>
</dbReference>
<name>A0A9W9NQ99_9EURO</name>
<dbReference type="RefSeq" id="XP_058328101.1">
    <property type="nucleotide sequence ID" value="XM_058477756.1"/>
</dbReference>
<dbReference type="Proteomes" id="UP001150941">
    <property type="component" value="Unassembled WGS sequence"/>
</dbReference>
<dbReference type="InterPro" id="IPR041694">
    <property type="entry name" value="ADH_N_2"/>
</dbReference>
<dbReference type="OrthoDB" id="809632at2759"/>
<evidence type="ECO:0000313" key="5">
    <source>
        <dbReference type="Proteomes" id="UP001150941"/>
    </source>
</evidence>
<dbReference type="SUPFAM" id="SSF51735">
    <property type="entry name" value="NAD(P)-binding Rossmann-fold domains"/>
    <property type="match status" value="1"/>
</dbReference>
<sequence length="271" mass="28958">MAAPTTTRQWILRSKPTALPTYTGANPTFELQTASLPQLGENQVLVKTLYLSNDPAQRGAISANADPKRMYAPPVPEGAPMRSYGIAEVVQSNAASHPVGTLCITTTNWMEYSVQEAAQCRVLQVPEGLKVTHLLGAFGMTGLTAYYGLVEVAKAGPEDTVVVSGAAGATGNMVVQIAKKIVGCKRVIGIAGSEEKCRWVEGLGADVCLNYKAASFNKDLERETEGFVEVYFDNVGGDILDTMFTRMKVHGRIAFCGAISAYNTTNEGDPD</sequence>
<reference evidence="4" key="2">
    <citation type="journal article" date="2023" name="IMA Fungus">
        <title>Comparative genomic study of the Penicillium genus elucidates a diverse pangenome and 15 lateral gene transfer events.</title>
        <authorList>
            <person name="Petersen C."/>
            <person name="Sorensen T."/>
            <person name="Nielsen M.R."/>
            <person name="Sondergaard T.E."/>
            <person name="Sorensen J.L."/>
            <person name="Fitzpatrick D.A."/>
            <person name="Frisvad J.C."/>
            <person name="Nielsen K.L."/>
        </authorList>
    </citation>
    <scope>NUCLEOTIDE SEQUENCE</scope>
    <source>
        <strain evidence="4">IBT 19713</strain>
    </source>
</reference>
<dbReference type="PANTHER" id="PTHR43205">
    <property type="entry name" value="PROSTAGLANDIN REDUCTASE"/>
    <property type="match status" value="1"/>
</dbReference>
<dbReference type="EMBL" id="JAPQKS010000006">
    <property type="protein sequence ID" value="KAJ5223918.1"/>
    <property type="molecule type" value="Genomic_DNA"/>
</dbReference>
<evidence type="ECO:0000256" key="1">
    <source>
        <dbReference type="ARBA" id="ARBA00023002"/>
    </source>
</evidence>
<dbReference type="FunFam" id="3.40.50.720:FF:000121">
    <property type="entry name" value="Prostaglandin reductase 2"/>
    <property type="match status" value="1"/>
</dbReference>